<dbReference type="InterPro" id="IPR029052">
    <property type="entry name" value="Metallo-depent_PP-like"/>
</dbReference>
<reference evidence="1 2" key="1">
    <citation type="submission" date="2012-11" db="EMBL/GenBank/DDBJ databases">
        <title>Complete genome sequence of a novel phiKZ-like Vibrio phage.</title>
        <authorList>
            <person name="Luo Z."/>
            <person name="Yu Y."/>
        </authorList>
    </citation>
    <scope>NUCLEOTIDE SEQUENCE [LARGE SCALE GENOMIC DNA]</scope>
</reference>
<proteinExistence type="predicted"/>
<name>V9LZE6_9CAUD</name>
<evidence type="ECO:0000313" key="1">
    <source>
        <dbReference type="EMBL" id="AGB07199.1"/>
    </source>
</evidence>
<dbReference type="RefSeq" id="YP_009626061.1">
    <property type="nucleotide sequence ID" value="NC_042136.1"/>
</dbReference>
<dbReference type="GeneID" id="40102961"/>
<dbReference type="EMBL" id="KC131130">
    <property type="protein sequence ID" value="AGB07199.1"/>
    <property type="molecule type" value="Genomic_DNA"/>
</dbReference>
<organism evidence="1 2">
    <name type="scientific">Vibrio phage VP4B</name>
    <dbReference type="NCBI Taxonomy" id="1262540"/>
    <lineage>
        <taxon>Viruses</taxon>
        <taxon>Duplodnaviria</taxon>
        <taxon>Heunggongvirae</taxon>
        <taxon>Uroviricota</taxon>
        <taxon>Caudoviricetes</taxon>
        <taxon>Chimalliviridae</taxon>
        <taxon>Gorgonvirinae</taxon>
        <taxon>Tidunavirus</taxon>
        <taxon>Tidunavirus VP4B</taxon>
    </lineage>
</organism>
<keyword evidence="2" id="KW-1185">Reference proteome</keyword>
<evidence type="ECO:0000313" key="2">
    <source>
        <dbReference type="Proteomes" id="UP000272155"/>
    </source>
</evidence>
<accession>V9LZE6</accession>
<dbReference type="SUPFAM" id="SSF56300">
    <property type="entry name" value="Metallo-dependent phosphatases"/>
    <property type="match status" value="1"/>
</dbReference>
<dbReference type="Proteomes" id="UP000272155">
    <property type="component" value="Segment"/>
</dbReference>
<dbReference type="Gene3D" id="3.60.21.10">
    <property type="match status" value="1"/>
</dbReference>
<dbReference type="KEGG" id="vg:40102961"/>
<protein>
    <submittedName>
        <fullName evidence="1">Uncharacterized protein</fullName>
    </submittedName>
</protein>
<dbReference type="OrthoDB" id="5080at10239"/>
<sequence>MEVKFMKNDHLFGLWFSDQHTLHNNTPTQHVLYNASQFLTRSHNLEEVDLVVFGGDFYDRLVDTSHPDMRATQHWIRDFLLECLKHNVIVRVLEGTSSHDREQPENFIVQCPEGLNLKWVKELSYERIDELGIDMIYVPDNMGGVSPDTIWDRTLALLTDNGVSKVDYVWFHGAFEYQIPLKFSKHSHSEVKWQSIVKRNLFAGHVHIPSEYGKIRVSGSFDRTRHGEEHPKGGYEFWWDPKSDWCDTKFWENKNALPYYRVLQHPDDTNDELLDRVNQVIQLKKPQPKSRIQIRGRNGALIKGVTEYLQATYPDLFFDIDSSSQMEKEISQDTVNDLTYEGVDINEHNYCDHLVQFMTGTEKYTAEEISETAELLKEFL</sequence>